<sequence length="369" mass="41267">MASSSFTSKDRERKKPKSPFPSRLPSSARDADNQSASFSSSFHTKPSSSKAPASIMPPSRAFRDDPVPAAAKPKPPKTIDEDDDEDVPEPDWSTFTDTTPRVSQETPYEEVRIAPPGAKSVLPTTENAEVAAARQLPIARTIAPKEHTAPERRAAQMVATMAHCPANRGWHRVSRDGGYRCASGAPFVTHRLLAEGRAGLYLYSFRCEDESAAAGTMARGLVDPDPDSGLGTNMNLDEDMGSRDRHRHRHRRRRRPRLPLDTGDYALTGPDDSAFATLHGPYYPDPRHSTPGKYVYGGPLPKRSPDVPDGWVRHAHADQSGQHQFFYVQADGELWFPDRLILRVISSRRFWFQIYGTLEGYRDWQHYFV</sequence>
<organism evidence="2 3">
    <name type="scientific">Marssonina brunnea f. sp. multigermtubi (strain MB_m1)</name>
    <name type="common">Marssonina leaf spot fungus</name>
    <dbReference type="NCBI Taxonomy" id="1072389"/>
    <lineage>
        <taxon>Eukaryota</taxon>
        <taxon>Fungi</taxon>
        <taxon>Dikarya</taxon>
        <taxon>Ascomycota</taxon>
        <taxon>Pezizomycotina</taxon>
        <taxon>Leotiomycetes</taxon>
        <taxon>Helotiales</taxon>
        <taxon>Drepanopezizaceae</taxon>
        <taxon>Drepanopeziza</taxon>
    </lineage>
</organism>
<keyword evidence="3" id="KW-1185">Reference proteome</keyword>
<dbReference type="HOGENOM" id="CLU_750230_0_0_1"/>
<dbReference type="KEGG" id="mbe:MBM_04394"/>
<reference evidence="2" key="1">
    <citation type="journal article" date="2012" name="BMC Genomics">
        <title>Sequencing the genome of Marssonina brunnea reveals fungus-poplar co-evolution.</title>
        <authorList>
            <person name="Zhu S."/>
            <person name="Cao Y.-Z."/>
            <person name="Jiang C."/>
            <person name="Tan B.-Y."/>
            <person name="Wang Z."/>
            <person name="Feng S."/>
            <person name="Zhang L."/>
            <person name="Su X.-H."/>
            <person name="Brejova B."/>
            <person name="Vinar T."/>
            <person name="Xu M."/>
            <person name="Wang M.-X."/>
            <person name="Zhang S.-G."/>
            <person name="Huang M.-R."/>
            <person name="Wu R."/>
            <person name="Zhou Y."/>
        </authorList>
    </citation>
    <scope>NUCLEOTIDE SEQUENCE [LARGE SCALE GENOMIC DNA]</scope>
    <source>
        <strain evidence="2">MB_m1</strain>
    </source>
</reference>
<dbReference type="EMBL" id="JH921436">
    <property type="protein sequence ID" value="EKD17533.1"/>
    <property type="molecule type" value="Genomic_DNA"/>
</dbReference>
<name>K1X9Z0_MARBU</name>
<dbReference type="RefSeq" id="XP_007292283.1">
    <property type="nucleotide sequence ID" value="XM_007292221.1"/>
</dbReference>
<dbReference type="GeneID" id="18760329"/>
<evidence type="ECO:0000313" key="2">
    <source>
        <dbReference type="EMBL" id="EKD17533.1"/>
    </source>
</evidence>
<proteinExistence type="predicted"/>
<dbReference type="OrthoDB" id="3565083at2759"/>
<feature type="compositionally biased region" description="Polar residues" evidence="1">
    <location>
        <begin position="93"/>
        <end position="106"/>
    </location>
</feature>
<gene>
    <name evidence="2" type="ORF">MBM_04394</name>
</gene>
<feature type="region of interest" description="Disordered" evidence="1">
    <location>
        <begin position="223"/>
        <end position="264"/>
    </location>
</feature>
<protein>
    <submittedName>
        <fullName evidence="2">Uncharacterized protein</fullName>
    </submittedName>
</protein>
<evidence type="ECO:0000256" key="1">
    <source>
        <dbReference type="SAM" id="MobiDB-lite"/>
    </source>
</evidence>
<evidence type="ECO:0000313" key="3">
    <source>
        <dbReference type="Proteomes" id="UP000006753"/>
    </source>
</evidence>
<feature type="compositionally biased region" description="Basic residues" evidence="1">
    <location>
        <begin position="244"/>
        <end position="257"/>
    </location>
</feature>
<feature type="region of interest" description="Disordered" evidence="1">
    <location>
        <begin position="1"/>
        <end position="107"/>
    </location>
</feature>
<accession>K1X9Z0</accession>
<dbReference type="AlphaFoldDB" id="K1X9Z0"/>
<feature type="compositionally biased region" description="Acidic residues" evidence="1">
    <location>
        <begin position="80"/>
        <end position="89"/>
    </location>
</feature>
<feature type="compositionally biased region" description="Low complexity" evidence="1">
    <location>
        <begin position="35"/>
        <end position="51"/>
    </location>
</feature>
<dbReference type="InParanoid" id="K1X9Z0"/>
<dbReference type="Proteomes" id="UP000006753">
    <property type="component" value="Unassembled WGS sequence"/>
</dbReference>